<dbReference type="RefSeq" id="WP_149619890.1">
    <property type="nucleotide sequence ID" value="NZ_VOBL01000012.1"/>
</dbReference>
<organism evidence="2 3">
    <name type="scientific">Paeniglutamicibacter gangotriensis</name>
    <dbReference type="NCBI Taxonomy" id="254787"/>
    <lineage>
        <taxon>Bacteria</taxon>
        <taxon>Bacillati</taxon>
        <taxon>Actinomycetota</taxon>
        <taxon>Actinomycetes</taxon>
        <taxon>Micrococcales</taxon>
        <taxon>Micrococcaceae</taxon>
        <taxon>Paeniglutamicibacter</taxon>
    </lineage>
</organism>
<dbReference type="PANTHER" id="PTHR41878:SF1">
    <property type="entry name" value="TNPR PROTEIN"/>
    <property type="match status" value="1"/>
</dbReference>
<reference evidence="2 3" key="1">
    <citation type="submission" date="2019-07" db="EMBL/GenBank/DDBJ databases">
        <title>Analysis of the biochemical properties, biological activity and biotechnological potential of siderophores and biosurfactants produced by Antarctic psychrotolerant bacteria.</title>
        <authorList>
            <person name="Styczynski M."/>
            <person name="Krucon T."/>
            <person name="Decewicz P."/>
            <person name="Dziewit L."/>
        </authorList>
    </citation>
    <scope>NUCLEOTIDE SEQUENCE [LARGE SCALE GENOMIC DNA]</scope>
    <source>
        <strain evidence="2 3">ANT_H27</strain>
    </source>
</reference>
<proteinExistence type="predicted"/>
<protein>
    <submittedName>
        <fullName evidence="2">Plasmid pRiA4b ORF-3 family protein</fullName>
    </submittedName>
</protein>
<dbReference type="InterPro" id="IPR024047">
    <property type="entry name" value="MM3350-like_sf"/>
</dbReference>
<evidence type="ECO:0000313" key="3">
    <source>
        <dbReference type="Proteomes" id="UP000323856"/>
    </source>
</evidence>
<feature type="domain" description="Plasmid pRiA4b Orf3-like" evidence="1">
    <location>
        <begin position="414"/>
        <end position="591"/>
    </location>
</feature>
<dbReference type="AlphaFoldDB" id="A0A5B0ECI8"/>
<sequence length="602" mass="66303">MTKKSTSSSPLAAEQGKGPAEDAIEKMLAPLLPRFMEWFNHAVGPEEDALDVLENTRMVLAKFGEVADAPHITALRSEDATVVMGMLEAESGDDILLVLEDFHLYLEFLTKNDLWTGTQNDFNDLDYLFGIGDEVPMLEIPEIIIPDIPRDVELGAFEAMALVQHATALLEWVDSGKPVTATGTLKLGDIAAAAACLGVSARGAGLTKKSRMAEDVLPGFESLMPDAVQTGDAADEPDAVAVVRSMNEVPLLGMVWHGLVAAGLLQIRANTAAPAQRHGLGLDATEEEALDAARKLALCVLRAREESVMATPMIGSLLWMVNKTALSLGCGNEPLPIDMLALESGAESEAEPTFEEVLTKTALEQFQELEKLGFVELDTHVRVPEHLWVAVKTVFSDDPDQEPEYAQKPANAKKAYELKVMIQHTSPPVWRRLRVPAGIALDEFHDLIQAAFDWDNSHLHLFRKPGKGGTTYSNDYVESAPWEEAHIHESTVLLAQVLQHEKEVLFYDYDFGDNWQHRITLEKILETQDAGKLPSCTGGRGMAPLDDTGGPWGWADKIEASNDPEHPDYEWLRGWFGLEDGHELDPKAFEKDMVNTVLEKFR</sequence>
<dbReference type="Gene3D" id="3.10.290.30">
    <property type="entry name" value="MM3350-like"/>
    <property type="match status" value="1"/>
</dbReference>
<dbReference type="SUPFAM" id="SSF159941">
    <property type="entry name" value="MM3350-like"/>
    <property type="match status" value="1"/>
</dbReference>
<dbReference type="OrthoDB" id="9816539at2"/>
<name>A0A5B0ECI8_9MICC</name>
<evidence type="ECO:0000259" key="1">
    <source>
        <dbReference type="Pfam" id="PF07929"/>
    </source>
</evidence>
<gene>
    <name evidence="2" type="ORF">FQ154_12080</name>
</gene>
<dbReference type="Pfam" id="PF07929">
    <property type="entry name" value="PRiA4_ORF3"/>
    <property type="match status" value="1"/>
</dbReference>
<evidence type="ECO:0000313" key="2">
    <source>
        <dbReference type="EMBL" id="KAA0976042.1"/>
    </source>
</evidence>
<dbReference type="InterPro" id="IPR012912">
    <property type="entry name" value="Plasmid_pRiA4b_Orf3-like"/>
</dbReference>
<dbReference type="PANTHER" id="PTHR41878">
    <property type="entry name" value="LEXA REPRESSOR-RELATED"/>
    <property type="match status" value="1"/>
</dbReference>
<dbReference type="EMBL" id="VOBL01000012">
    <property type="protein sequence ID" value="KAA0976042.1"/>
    <property type="molecule type" value="Genomic_DNA"/>
</dbReference>
<comment type="caution">
    <text evidence="2">The sequence shown here is derived from an EMBL/GenBank/DDBJ whole genome shotgun (WGS) entry which is preliminary data.</text>
</comment>
<accession>A0A5B0ECI8</accession>
<dbReference type="Proteomes" id="UP000323856">
    <property type="component" value="Unassembled WGS sequence"/>
</dbReference>